<sequence length="79" mass="9905">MKEHKFKIEHDKKLNEWCVYVEVPFLFFWKIWRPVPKQDHGTWWELIFNSEQECMKGIEKWKIENAPGYRRYATKEIMK</sequence>
<evidence type="ECO:0000313" key="1">
    <source>
        <dbReference type="EMBL" id="XCH40420.1"/>
    </source>
</evidence>
<protein>
    <submittedName>
        <fullName evidence="1">Uncharacterized protein</fullName>
    </submittedName>
</protein>
<gene>
    <name evidence="1" type="ORF">YRYPWZST_CDS0019</name>
</gene>
<organism evidence="1">
    <name type="scientific">Salmonella phage vB_SEnST11_KE23</name>
    <dbReference type="NCBI Taxonomy" id="3161174"/>
    <lineage>
        <taxon>Viruses</taxon>
        <taxon>Duplodnaviria</taxon>
        <taxon>Heunggongvirae</taxon>
        <taxon>Uroviricota</taxon>
        <taxon>Caudoviricetes</taxon>
        <taxon>Vequintavirinae</taxon>
        <taxon>Seunavirus</taxon>
    </lineage>
</organism>
<reference evidence="1" key="1">
    <citation type="submission" date="2024-05" db="EMBL/GenBank/DDBJ databases">
        <authorList>
            <person name="Mugo M.M."/>
            <person name="Musyoki A.M."/>
            <person name="Makumi A.M."/>
            <person name="Mutai I."/>
            <person name="Drechsel O."/>
            <person name="Kering K.K."/>
            <person name="Muturi P."/>
            <person name="Mbae C.K."/>
            <person name="Kariuki S.M."/>
        </authorList>
    </citation>
    <scope>NUCLEOTIDE SEQUENCE</scope>
</reference>
<dbReference type="EMBL" id="PP856722">
    <property type="protein sequence ID" value="XCH40420.1"/>
    <property type="molecule type" value="Genomic_DNA"/>
</dbReference>
<name>A0AAU8GHE1_9CAUD</name>
<proteinExistence type="predicted"/>
<accession>A0AAU8GHE1</accession>